<sequence length="126" mass="13732">MEPRDRAAFVRSYTKVLTAAWSDDEFASRLETDPRAALAEHGLELPAGASVRIIRNVEGEPDLDGQVTLWEAGTVSGTYELRVPNSPQIELRELSEADLESVAGGTIETRDDTTYCCCCSPCCCCT</sequence>
<comment type="caution">
    <text evidence="1">The sequence shown here is derived from an EMBL/GenBank/DDBJ whole genome shotgun (WGS) entry which is preliminary data.</text>
</comment>
<evidence type="ECO:0000313" key="2">
    <source>
        <dbReference type="Proteomes" id="UP000190037"/>
    </source>
</evidence>
<evidence type="ECO:0000313" key="1">
    <source>
        <dbReference type="EMBL" id="OPC84622.1"/>
    </source>
</evidence>
<dbReference type="Gene3D" id="3.90.330.10">
    <property type="entry name" value="Nitrile hydratase alpha /Thiocyanate hydrolase gamma"/>
    <property type="match status" value="1"/>
</dbReference>
<dbReference type="Proteomes" id="UP000190037">
    <property type="component" value="Unassembled WGS sequence"/>
</dbReference>
<reference evidence="1 2" key="1">
    <citation type="submission" date="2017-03" db="EMBL/GenBank/DDBJ databases">
        <title>Draft genome sequence of Streptomyces scabrisporus NF3, endophyte isolated from Amphipterygium adstringens.</title>
        <authorList>
            <person name="Vazquez M."/>
            <person name="Ceapa C.D."/>
            <person name="Rodriguez Luna D."/>
            <person name="Sanchez Esquivel S."/>
        </authorList>
    </citation>
    <scope>NUCLEOTIDE SEQUENCE [LARGE SCALE GENOMIC DNA]</scope>
    <source>
        <strain evidence="1 2">NF3</strain>
    </source>
</reference>
<dbReference type="SUPFAM" id="SSF56209">
    <property type="entry name" value="Nitrile hydratase alpha chain"/>
    <property type="match status" value="1"/>
</dbReference>
<name>A0A1T3P6J3_9ACTN</name>
<evidence type="ECO:0008006" key="3">
    <source>
        <dbReference type="Google" id="ProtNLM"/>
    </source>
</evidence>
<dbReference type="RefSeq" id="WP_078978919.1">
    <property type="nucleotide sequence ID" value="NZ_MWQN01000001.1"/>
</dbReference>
<keyword evidence="2" id="KW-1185">Reference proteome</keyword>
<proteinExistence type="predicted"/>
<dbReference type="AlphaFoldDB" id="A0A1T3P6J3"/>
<dbReference type="EMBL" id="MWQN01000001">
    <property type="protein sequence ID" value="OPC84622.1"/>
    <property type="molecule type" value="Genomic_DNA"/>
</dbReference>
<organism evidence="1 2">
    <name type="scientific">Embleya scabrispora</name>
    <dbReference type="NCBI Taxonomy" id="159449"/>
    <lineage>
        <taxon>Bacteria</taxon>
        <taxon>Bacillati</taxon>
        <taxon>Actinomycetota</taxon>
        <taxon>Actinomycetes</taxon>
        <taxon>Kitasatosporales</taxon>
        <taxon>Streptomycetaceae</taxon>
        <taxon>Embleya</taxon>
    </lineage>
</organism>
<dbReference type="GO" id="GO:0046914">
    <property type="term" value="F:transition metal ion binding"/>
    <property type="evidence" value="ECO:0007669"/>
    <property type="project" value="InterPro"/>
</dbReference>
<dbReference type="GO" id="GO:0003824">
    <property type="term" value="F:catalytic activity"/>
    <property type="evidence" value="ECO:0007669"/>
    <property type="project" value="InterPro"/>
</dbReference>
<dbReference type="STRING" id="159449.B4N89_30160"/>
<gene>
    <name evidence="1" type="ORF">B4N89_30160</name>
</gene>
<dbReference type="OrthoDB" id="3402375at2"/>
<dbReference type="InterPro" id="IPR036648">
    <property type="entry name" value="CN_Hdrase_a/SCN_Hdrase_g_sf"/>
</dbReference>
<protein>
    <recommendedName>
        <fullName evidence="3">NHLP leader peptide family natural product</fullName>
    </recommendedName>
</protein>
<accession>A0A1T3P6J3</accession>